<reference evidence="1" key="1">
    <citation type="submission" date="2020-12" db="EMBL/GenBank/DDBJ databases">
        <authorList>
            <person name="Chopjitt P."/>
        </authorList>
    </citation>
    <scope>NUCLEOTIDE SEQUENCE</scope>
    <source>
        <strain evidence="1">AP1</strain>
    </source>
</reference>
<sequence length="30" mass="3527">MTKMMNGCIHSQPVEHKKFKVFANYLDSNK</sequence>
<gene>
    <name evidence="1" type="ORF">JDA50_11535</name>
</gene>
<name>A0A429JB65_ACIPI</name>
<proteinExistence type="predicted"/>
<evidence type="ECO:0000313" key="1">
    <source>
        <dbReference type="EMBL" id="MBK1445054.1"/>
    </source>
</evidence>
<comment type="caution">
    <text evidence="1">The sequence shown here is derived from an EMBL/GenBank/DDBJ whole genome shotgun (WGS) entry which is preliminary data.</text>
</comment>
<accession>A0A429JB65</accession>
<dbReference type="Proteomes" id="UP000660083">
    <property type="component" value="Unassembled WGS sequence"/>
</dbReference>
<organism evidence="1 2">
    <name type="scientific">Acinetobacter pittii</name>
    <name type="common">Acinetobacter genomosp. 3</name>
    <dbReference type="NCBI Taxonomy" id="48296"/>
    <lineage>
        <taxon>Bacteria</taxon>
        <taxon>Pseudomonadati</taxon>
        <taxon>Pseudomonadota</taxon>
        <taxon>Gammaproteobacteria</taxon>
        <taxon>Moraxellales</taxon>
        <taxon>Moraxellaceae</taxon>
        <taxon>Acinetobacter</taxon>
        <taxon>Acinetobacter calcoaceticus/baumannii complex</taxon>
    </lineage>
</organism>
<dbReference type="AlphaFoldDB" id="A0A429JB65"/>
<protein>
    <submittedName>
        <fullName evidence="1">Uncharacterized protein</fullName>
    </submittedName>
</protein>
<evidence type="ECO:0000313" key="2">
    <source>
        <dbReference type="Proteomes" id="UP000660083"/>
    </source>
</evidence>
<dbReference type="EMBL" id="JAEFCT010000008">
    <property type="protein sequence ID" value="MBK1445054.1"/>
    <property type="molecule type" value="Genomic_DNA"/>
</dbReference>